<comment type="caution">
    <text evidence="2">The sequence shown here is derived from an EMBL/GenBank/DDBJ whole genome shotgun (WGS) entry which is preliminary data.</text>
</comment>
<dbReference type="AlphaFoldDB" id="A0A553QPV8"/>
<evidence type="ECO:0000313" key="2">
    <source>
        <dbReference type="EMBL" id="TRY92011.1"/>
    </source>
</evidence>
<keyword evidence="1" id="KW-0472">Membrane</keyword>
<keyword evidence="1" id="KW-0812">Transmembrane</keyword>
<keyword evidence="3" id="KW-1185">Reference proteome</keyword>
<evidence type="ECO:0000313" key="3">
    <source>
        <dbReference type="Proteomes" id="UP000316079"/>
    </source>
</evidence>
<reference evidence="2 3" key="1">
    <citation type="journal article" date="2019" name="Sci. Data">
        <title>Hybrid genome assembly and annotation of Danionella translucida.</title>
        <authorList>
            <person name="Kadobianskyi M."/>
            <person name="Schulze L."/>
            <person name="Schuelke M."/>
            <person name="Judkewitz B."/>
        </authorList>
    </citation>
    <scope>NUCLEOTIDE SEQUENCE [LARGE SCALE GENOMIC DNA]</scope>
    <source>
        <strain evidence="2 3">Bolton</strain>
    </source>
</reference>
<dbReference type="EMBL" id="SRMA01025691">
    <property type="protein sequence ID" value="TRY92011.1"/>
    <property type="molecule type" value="Genomic_DNA"/>
</dbReference>
<accession>A0A553QPV8</accession>
<proteinExistence type="predicted"/>
<keyword evidence="1" id="KW-1133">Transmembrane helix</keyword>
<protein>
    <submittedName>
        <fullName evidence="2">Uncharacterized protein</fullName>
    </submittedName>
</protein>
<dbReference type="Proteomes" id="UP000316079">
    <property type="component" value="Unassembled WGS sequence"/>
</dbReference>
<gene>
    <name evidence="2" type="ORF">DNTS_034905</name>
</gene>
<organism evidence="2 3">
    <name type="scientific">Danionella cerebrum</name>
    <dbReference type="NCBI Taxonomy" id="2873325"/>
    <lineage>
        <taxon>Eukaryota</taxon>
        <taxon>Metazoa</taxon>
        <taxon>Chordata</taxon>
        <taxon>Craniata</taxon>
        <taxon>Vertebrata</taxon>
        <taxon>Euteleostomi</taxon>
        <taxon>Actinopterygii</taxon>
        <taxon>Neopterygii</taxon>
        <taxon>Teleostei</taxon>
        <taxon>Ostariophysi</taxon>
        <taxon>Cypriniformes</taxon>
        <taxon>Danionidae</taxon>
        <taxon>Danioninae</taxon>
        <taxon>Danionella</taxon>
    </lineage>
</organism>
<sequence length="82" mass="9103">MWAAGPLGEQRFSGAGVAVTYRLFGMGTFSAVQSFWGFDMWSKGRKALKKRGSEEALLSSGQDRNPLEMSEWNRSAARKTLI</sequence>
<feature type="transmembrane region" description="Helical" evidence="1">
    <location>
        <begin position="20"/>
        <end position="41"/>
    </location>
</feature>
<evidence type="ECO:0000256" key="1">
    <source>
        <dbReference type="SAM" id="Phobius"/>
    </source>
</evidence>
<name>A0A553QPV8_9TELE</name>